<proteinExistence type="predicted"/>
<comment type="caution">
    <text evidence="1">The sequence shown here is derived from an EMBL/GenBank/DDBJ whole genome shotgun (WGS) entry which is preliminary data.</text>
</comment>
<dbReference type="AlphaFoldDB" id="A0A099NQ12"/>
<dbReference type="Proteomes" id="UP000029867">
    <property type="component" value="Unassembled WGS sequence"/>
</dbReference>
<evidence type="ECO:0000313" key="1">
    <source>
        <dbReference type="EMBL" id="KGK34625.1"/>
    </source>
</evidence>
<reference evidence="2" key="1">
    <citation type="journal article" date="2014" name="Microb. Cell Fact.">
        <title>Exploiting Issatchenkia orientalis SD108 for succinic acid production.</title>
        <authorList>
            <person name="Xiao H."/>
            <person name="Shao Z."/>
            <person name="Jiang Y."/>
            <person name="Dole S."/>
            <person name="Zhao H."/>
        </authorList>
    </citation>
    <scope>NUCLEOTIDE SEQUENCE [LARGE SCALE GENOMIC DNA]</scope>
    <source>
        <strain evidence="2">SD108</strain>
    </source>
</reference>
<organism evidence="1 2">
    <name type="scientific">Pichia kudriavzevii</name>
    <name type="common">Yeast</name>
    <name type="synonym">Issatchenkia orientalis</name>
    <dbReference type="NCBI Taxonomy" id="4909"/>
    <lineage>
        <taxon>Eukaryota</taxon>
        <taxon>Fungi</taxon>
        <taxon>Dikarya</taxon>
        <taxon>Ascomycota</taxon>
        <taxon>Saccharomycotina</taxon>
        <taxon>Pichiomycetes</taxon>
        <taxon>Pichiales</taxon>
        <taxon>Pichiaceae</taxon>
        <taxon>Pichia</taxon>
    </lineage>
</organism>
<name>A0A099NQ12_PICKU</name>
<accession>A0A099NQ12</accession>
<protein>
    <submittedName>
        <fullName evidence="1">Uncharacterized protein</fullName>
    </submittedName>
</protein>
<evidence type="ECO:0000313" key="2">
    <source>
        <dbReference type="Proteomes" id="UP000029867"/>
    </source>
</evidence>
<gene>
    <name evidence="1" type="ORF">JL09_g6227</name>
</gene>
<dbReference type="EMBL" id="JQFK01001449">
    <property type="protein sequence ID" value="KGK34625.1"/>
    <property type="molecule type" value="Genomic_DNA"/>
</dbReference>
<dbReference type="HOGENOM" id="CLU_3191453_0_0_1"/>
<sequence length="46" mass="5308">MMASKLHKALQFSKEILTFGQIGFSIERNWEVHQSLHPDGPRKRAS</sequence>